<dbReference type="AlphaFoldDB" id="A0A319AK68"/>
<keyword evidence="2" id="KW-1185">Reference proteome</keyword>
<dbReference type="Proteomes" id="UP000248349">
    <property type="component" value="Unassembled WGS sequence"/>
</dbReference>
<gene>
    <name evidence="1" type="ORF">BP01DRAFT_390663</name>
</gene>
<name>A0A319AK68_9EURO</name>
<dbReference type="GeneID" id="37079248"/>
<organism evidence="1 2">
    <name type="scientific">Aspergillus saccharolyticus JOP 1030-1</name>
    <dbReference type="NCBI Taxonomy" id="1450539"/>
    <lineage>
        <taxon>Eukaryota</taxon>
        <taxon>Fungi</taxon>
        <taxon>Dikarya</taxon>
        <taxon>Ascomycota</taxon>
        <taxon>Pezizomycotina</taxon>
        <taxon>Eurotiomycetes</taxon>
        <taxon>Eurotiomycetidae</taxon>
        <taxon>Eurotiales</taxon>
        <taxon>Aspergillaceae</taxon>
        <taxon>Aspergillus</taxon>
        <taxon>Aspergillus subgen. Circumdati</taxon>
    </lineage>
</organism>
<sequence>MPPMSLHYPPPPPRDGLTEREQGQVAQLFMNNDIPYVYLLAPSIDSRDPDYNTSSWVIPDNHFNRAVQLLKQKFKLPSCKLRRDCAVRDKQFLRPLADYHFHSTKYPTVDQMDALPISTSLDLYKKSSLLWMYPDPPIGAVVARDSYYMARRFPKPGLRSYLPLAEKLPVTVLTFPKYVEAFIMLACRDSAGYWSFKFWIDFLLFLRRYEQGSRQRDPSLAQYADNQYPLWRMEMIAEPYREYYKRLVYYDHDRVEDDDCGTQNLRMLHSTLCDLEMMTEGDGHLLWCCWGRRPRGLRRIPRARWKTVRSGDLVRPQLDLQRLGTDHQCVHKLMALGPGYPLGSHSRCSASSERSSGG</sequence>
<evidence type="ECO:0000313" key="1">
    <source>
        <dbReference type="EMBL" id="PYH47012.1"/>
    </source>
</evidence>
<protein>
    <submittedName>
        <fullName evidence="1">Uncharacterized protein</fullName>
    </submittedName>
</protein>
<dbReference type="EMBL" id="KZ821226">
    <property type="protein sequence ID" value="PYH47012.1"/>
    <property type="molecule type" value="Genomic_DNA"/>
</dbReference>
<dbReference type="RefSeq" id="XP_025432994.1">
    <property type="nucleotide sequence ID" value="XM_025578019.1"/>
</dbReference>
<reference evidence="1 2" key="1">
    <citation type="submission" date="2016-12" db="EMBL/GenBank/DDBJ databases">
        <title>The genomes of Aspergillus section Nigri reveals drivers in fungal speciation.</title>
        <authorList>
            <consortium name="DOE Joint Genome Institute"/>
            <person name="Vesth T.C."/>
            <person name="Nybo J."/>
            <person name="Theobald S."/>
            <person name="Brandl J."/>
            <person name="Frisvad J.C."/>
            <person name="Nielsen K.F."/>
            <person name="Lyhne E.K."/>
            <person name="Kogle M.E."/>
            <person name="Kuo A."/>
            <person name="Riley R."/>
            <person name="Clum A."/>
            <person name="Nolan M."/>
            <person name="Lipzen A."/>
            <person name="Salamov A."/>
            <person name="Henrissat B."/>
            <person name="Wiebenga A."/>
            <person name="De Vries R.P."/>
            <person name="Grigoriev I.V."/>
            <person name="Mortensen U.H."/>
            <person name="Andersen M.R."/>
            <person name="Baker S.E."/>
        </authorList>
    </citation>
    <scope>NUCLEOTIDE SEQUENCE [LARGE SCALE GENOMIC DNA]</scope>
    <source>
        <strain evidence="1 2">JOP 1030-1</strain>
    </source>
</reference>
<evidence type="ECO:0000313" key="2">
    <source>
        <dbReference type="Proteomes" id="UP000248349"/>
    </source>
</evidence>
<dbReference type="OrthoDB" id="4499271at2759"/>
<accession>A0A319AK68</accession>
<proteinExistence type="predicted"/>